<organism evidence="2 3">
    <name type="scientific">Obba rivulosa</name>
    <dbReference type="NCBI Taxonomy" id="1052685"/>
    <lineage>
        <taxon>Eukaryota</taxon>
        <taxon>Fungi</taxon>
        <taxon>Dikarya</taxon>
        <taxon>Basidiomycota</taxon>
        <taxon>Agaricomycotina</taxon>
        <taxon>Agaricomycetes</taxon>
        <taxon>Polyporales</taxon>
        <taxon>Gelatoporiaceae</taxon>
        <taxon>Obba</taxon>
    </lineage>
</organism>
<dbReference type="PROSITE" id="PS51257">
    <property type="entry name" value="PROKAR_LIPOPROTEIN"/>
    <property type="match status" value="1"/>
</dbReference>
<evidence type="ECO:0000256" key="1">
    <source>
        <dbReference type="SAM" id="MobiDB-lite"/>
    </source>
</evidence>
<accession>A0A8E2B305</accession>
<protein>
    <submittedName>
        <fullName evidence="2">Uncharacterized protein</fullName>
    </submittedName>
</protein>
<dbReference type="Proteomes" id="UP000250043">
    <property type="component" value="Unassembled WGS sequence"/>
</dbReference>
<evidence type="ECO:0000313" key="2">
    <source>
        <dbReference type="EMBL" id="OCH90345.1"/>
    </source>
</evidence>
<evidence type="ECO:0000313" key="3">
    <source>
        <dbReference type="Proteomes" id="UP000250043"/>
    </source>
</evidence>
<sequence length="199" mass="21168">MTDGRVAGPSVTAAAACAHLEGREAAWPAYRALTPDESPPTAHHWRRLGGGVGATLASGRWKGSQLGALPARCPRTARSMHTDSPKAERVGHGQRDSVQGRRWPKCGRTGDGRVEAPPEWEALAEHGCMRLCIFTQGESDLTLPPTILSSHHHPPSARPSRPLPLPSPAPSETSLSLRPPRPVALAASCGLFPQSPLPY</sequence>
<gene>
    <name evidence="2" type="ORF">OBBRIDRAFT_835113</name>
</gene>
<reference evidence="2 3" key="1">
    <citation type="submission" date="2016-07" db="EMBL/GenBank/DDBJ databases">
        <title>Draft genome of the white-rot fungus Obba rivulosa 3A-2.</title>
        <authorList>
            <consortium name="DOE Joint Genome Institute"/>
            <person name="Miettinen O."/>
            <person name="Riley R."/>
            <person name="Acob R."/>
            <person name="Barry K."/>
            <person name="Cullen D."/>
            <person name="De Vries R."/>
            <person name="Hainaut M."/>
            <person name="Hatakka A."/>
            <person name="Henrissat B."/>
            <person name="Hilden K."/>
            <person name="Kuo R."/>
            <person name="Labutti K."/>
            <person name="Lipzen A."/>
            <person name="Makela M.R."/>
            <person name="Sandor L."/>
            <person name="Spatafora J.W."/>
            <person name="Grigoriev I.V."/>
            <person name="Hibbett D.S."/>
        </authorList>
    </citation>
    <scope>NUCLEOTIDE SEQUENCE [LARGE SCALE GENOMIC DNA]</scope>
    <source>
        <strain evidence="2 3">3A-2</strain>
    </source>
</reference>
<keyword evidence="3" id="KW-1185">Reference proteome</keyword>
<proteinExistence type="predicted"/>
<feature type="region of interest" description="Disordered" evidence="1">
    <location>
        <begin position="144"/>
        <end position="179"/>
    </location>
</feature>
<dbReference type="EMBL" id="KV722406">
    <property type="protein sequence ID" value="OCH90345.1"/>
    <property type="molecule type" value="Genomic_DNA"/>
</dbReference>
<feature type="region of interest" description="Disordered" evidence="1">
    <location>
        <begin position="76"/>
        <end position="114"/>
    </location>
</feature>
<dbReference type="AlphaFoldDB" id="A0A8E2B305"/>
<name>A0A8E2B305_9APHY</name>
<feature type="compositionally biased region" description="Basic and acidic residues" evidence="1">
    <location>
        <begin position="80"/>
        <end position="99"/>
    </location>
</feature>